<dbReference type="EMBL" id="QGNW01000360">
    <property type="protein sequence ID" value="RVW74927.1"/>
    <property type="molecule type" value="Genomic_DNA"/>
</dbReference>
<gene>
    <name evidence="1" type="ORF">CK203_049939</name>
</gene>
<organism evidence="1 2">
    <name type="scientific">Vitis vinifera</name>
    <name type="common">Grape</name>
    <dbReference type="NCBI Taxonomy" id="29760"/>
    <lineage>
        <taxon>Eukaryota</taxon>
        <taxon>Viridiplantae</taxon>
        <taxon>Streptophyta</taxon>
        <taxon>Embryophyta</taxon>
        <taxon>Tracheophyta</taxon>
        <taxon>Spermatophyta</taxon>
        <taxon>Magnoliopsida</taxon>
        <taxon>eudicotyledons</taxon>
        <taxon>Gunneridae</taxon>
        <taxon>Pentapetalae</taxon>
        <taxon>rosids</taxon>
        <taxon>Vitales</taxon>
        <taxon>Vitaceae</taxon>
        <taxon>Viteae</taxon>
        <taxon>Vitis</taxon>
    </lineage>
</organism>
<comment type="caution">
    <text evidence="1">The sequence shown here is derived from an EMBL/GenBank/DDBJ whole genome shotgun (WGS) entry which is preliminary data.</text>
</comment>
<protein>
    <submittedName>
        <fullName evidence="1">Uncharacterized protein</fullName>
    </submittedName>
</protein>
<reference evidence="1 2" key="1">
    <citation type="journal article" date="2018" name="PLoS Genet.">
        <title>Population sequencing reveals clonal diversity and ancestral inbreeding in the grapevine cultivar Chardonnay.</title>
        <authorList>
            <person name="Roach M.J."/>
            <person name="Johnson D.L."/>
            <person name="Bohlmann J."/>
            <person name="van Vuuren H.J."/>
            <person name="Jones S.J."/>
            <person name="Pretorius I.S."/>
            <person name="Schmidt S.A."/>
            <person name="Borneman A.R."/>
        </authorList>
    </citation>
    <scope>NUCLEOTIDE SEQUENCE [LARGE SCALE GENOMIC DNA]</scope>
    <source>
        <strain evidence="2">cv. Chardonnay</strain>
        <tissue evidence="1">Leaf</tissue>
    </source>
</reference>
<evidence type="ECO:0000313" key="1">
    <source>
        <dbReference type="EMBL" id="RVW74927.1"/>
    </source>
</evidence>
<accession>A0A438GRV0</accession>
<sequence>MQVGGLKANIVAKWIDTRSQPTKVLDSVVIPAKDIRTGCPDAPSDGFVSHGSYIVLGVLFLSLMARRLFYVCHDDIRRQHGHRHPHWRLSETVSEKACHVCFMRSPDKDDPDDNACHVSLFRCNLVLKNVFKEESCFICPSCDAHEKSTDKLSDVVSTEKAEQRYRHLLQGTIQRGAPVPPAGRCSWNSSISPRFHPSSFIQYHPGADGMQHHQYAVQPRPHAAGVTELPDSTKGGAKGHDEREAHQLAESTILVYLIRGVGWSSGIF</sequence>
<name>A0A438GRV0_VITVI</name>
<dbReference type="AlphaFoldDB" id="A0A438GRV0"/>
<dbReference type="Proteomes" id="UP000288805">
    <property type="component" value="Unassembled WGS sequence"/>
</dbReference>
<evidence type="ECO:0000313" key="2">
    <source>
        <dbReference type="Proteomes" id="UP000288805"/>
    </source>
</evidence>
<proteinExistence type="predicted"/>